<protein>
    <submittedName>
        <fullName evidence="1">Uncharacterized protein</fullName>
    </submittedName>
</protein>
<comment type="caution">
    <text evidence="1">The sequence shown here is derived from an EMBL/GenBank/DDBJ whole genome shotgun (WGS) entry which is preliminary data.</text>
</comment>
<organism evidence="1 2">
    <name type="scientific">candidate division WOR-1 bacterium RIFOXYB2_FULL_37_13</name>
    <dbReference type="NCBI Taxonomy" id="1802579"/>
    <lineage>
        <taxon>Bacteria</taxon>
        <taxon>Bacillati</taxon>
        <taxon>Saganbacteria</taxon>
    </lineage>
</organism>
<name>A0A1F4SWE7_UNCSA</name>
<evidence type="ECO:0000313" key="1">
    <source>
        <dbReference type="EMBL" id="OGC24013.1"/>
    </source>
</evidence>
<dbReference type="AlphaFoldDB" id="A0A1F4SWE7"/>
<dbReference type="EMBL" id="MEUB01000013">
    <property type="protein sequence ID" value="OGC24013.1"/>
    <property type="molecule type" value="Genomic_DNA"/>
</dbReference>
<accession>A0A1F4SWE7</accession>
<proteinExistence type="predicted"/>
<dbReference type="Proteomes" id="UP000178417">
    <property type="component" value="Unassembled WGS sequence"/>
</dbReference>
<evidence type="ECO:0000313" key="2">
    <source>
        <dbReference type="Proteomes" id="UP000178417"/>
    </source>
</evidence>
<gene>
    <name evidence="1" type="ORF">A2310_05685</name>
</gene>
<sequence>MKFKYNLNYIIKKGVYPFYLLSLYEAAQILRSIPAINSAVNLDTGGGNVGGYADGENWQFFSSGHTARSVFYYKKLP</sequence>
<reference evidence="1 2" key="1">
    <citation type="journal article" date="2016" name="Nat. Commun.">
        <title>Thousands of microbial genomes shed light on interconnected biogeochemical processes in an aquifer system.</title>
        <authorList>
            <person name="Anantharaman K."/>
            <person name="Brown C.T."/>
            <person name="Hug L.A."/>
            <person name="Sharon I."/>
            <person name="Castelle C.J."/>
            <person name="Probst A.J."/>
            <person name="Thomas B.C."/>
            <person name="Singh A."/>
            <person name="Wilkins M.J."/>
            <person name="Karaoz U."/>
            <person name="Brodie E.L."/>
            <person name="Williams K.H."/>
            <person name="Hubbard S.S."/>
            <person name="Banfield J.F."/>
        </authorList>
    </citation>
    <scope>NUCLEOTIDE SEQUENCE [LARGE SCALE GENOMIC DNA]</scope>
</reference>